<protein>
    <recommendedName>
        <fullName evidence="4">Exocyst complex component Sec8</fullName>
    </recommendedName>
</protein>
<feature type="binding site" description="axial binding residue" evidence="3">
    <location>
        <position position="275"/>
    </location>
    <ligand>
        <name>heme</name>
        <dbReference type="ChEBI" id="CHEBI:30413"/>
    </ligand>
    <ligandPart>
        <name>Fe</name>
        <dbReference type="ChEBI" id="CHEBI:18248"/>
    </ligandPart>
</feature>
<dbReference type="InterPro" id="IPR036396">
    <property type="entry name" value="Cyt_P450_sf"/>
</dbReference>
<dbReference type="OrthoDB" id="272977at2759"/>
<accession>A0A5N6QCJ9</accession>
<evidence type="ECO:0000313" key="8">
    <source>
        <dbReference type="Proteomes" id="UP000327013"/>
    </source>
</evidence>
<dbReference type="GO" id="GO:0006612">
    <property type="term" value="P:protein targeting to membrane"/>
    <property type="evidence" value="ECO:0007669"/>
    <property type="project" value="UniProtKB-UniRule"/>
</dbReference>
<organism evidence="7 8">
    <name type="scientific">Carpinus fangiana</name>
    <dbReference type="NCBI Taxonomy" id="176857"/>
    <lineage>
        <taxon>Eukaryota</taxon>
        <taxon>Viridiplantae</taxon>
        <taxon>Streptophyta</taxon>
        <taxon>Embryophyta</taxon>
        <taxon>Tracheophyta</taxon>
        <taxon>Spermatophyta</taxon>
        <taxon>Magnoliopsida</taxon>
        <taxon>eudicotyledons</taxon>
        <taxon>Gunneridae</taxon>
        <taxon>Pentapetalae</taxon>
        <taxon>rosids</taxon>
        <taxon>fabids</taxon>
        <taxon>Fagales</taxon>
        <taxon>Betulaceae</taxon>
        <taxon>Carpinus</taxon>
    </lineage>
</organism>
<comment type="cofactor">
    <cofactor evidence="3">
        <name>heme</name>
        <dbReference type="ChEBI" id="CHEBI:30413"/>
    </cofactor>
</comment>
<evidence type="ECO:0000259" key="6">
    <source>
        <dbReference type="Pfam" id="PF04048"/>
    </source>
</evidence>
<dbReference type="PRINTS" id="PR00463">
    <property type="entry name" value="EP450I"/>
</dbReference>
<evidence type="ECO:0000256" key="5">
    <source>
        <dbReference type="SAM" id="MobiDB-lite"/>
    </source>
</evidence>
<evidence type="ECO:0000256" key="1">
    <source>
        <dbReference type="ARBA" id="ARBA00022448"/>
    </source>
</evidence>
<dbReference type="Pfam" id="PF00067">
    <property type="entry name" value="p450"/>
    <property type="match status" value="1"/>
</dbReference>
<dbReference type="GO" id="GO:0090522">
    <property type="term" value="P:vesicle tethering involved in exocytosis"/>
    <property type="evidence" value="ECO:0007669"/>
    <property type="project" value="UniProtKB-UniRule"/>
</dbReference>
<dbReference type="GO" id="GO:0005506">
    <property type="term" value="F:iron ion binding"/>
    <property type="evidence" value="ECO:0007669"/>
    <property type="project" value="InterPro"/>
</dbReference>
<dbReference type="GO" id="GO:0004497">
    <property type="term" value="F:monooxygenase activity"/>
    <property type="evidence" value="ECO:0007669"/>
    <property type="project" value="InterPro"/>
</dbReference>
<keyword evidence="4" id="KW-0653">Protein transport</keyword>
<dbReference type="Pfam" id="PF04048">
    <property type="entry name" value="Sec8_N"/>
    <property type="match status" value="1"/>
</dbReference>
<dbReference type="PRINTS" id="PR00385">
    <property type="entry name" value="P450"/>
</dbReference>
<dbReference type="GO" id="GO:0006893">
    <property type="term" value="P:Golgi to plasma membrane transport"/>
    <property type="evidence" value="ECO:0007669"/>
    <property type="project" value="TreeGrafter"/>
</dbReference>
<dbReference type="InterPro" id="IPR002401">
    <property type="entry name" value="Cyt_P450_E_grp-I"/>
</dbReference>
<sequence length="1448" mass="162191">MKSTLDSLFQVAFGTELDSMCGSNEEGKSFGNAFDDSSAMILWRYVDIFWRIKKFLNIGSEAALNRSAKIVNDFVFKLIHSKMEQMKNSKDESSMKREDILSRFLQVTENDPTYLRDIILNFIIAGKDTTATTLSWFIHMLCKHPAVQEKIAKEVKEATKKKEITNYAEFAASMSEEALEKMHYLHAAITETLRLYPAVPVDAKICFSDDTLPDGYSVNKGDMVSYQPYAMGRMKFIWGDEAEEFRPERWLDKDGIFQPESPFKFTAFQAGPRICLGKEFAYREMKIFSAVMVGCFQFKMSDENKIVNYRTMINLHIDGDSHLLLRSAIKEIDFREVNLSDELKILLEVLGVEIVRNWSIFGAPRTGSGGAKVKMGLFDGLPVSPNKAYLRDELSRIDESWATARFDSLPHVVHILTSKDRESEVQCLKEQSDIIEEVVDEVVHAYHSGFNKAIQNYSQILRLFSESTESIGVLKVDLAEAKTRLSARNKQLHQLWYRSVTLRHIISLLDQIEGIAKVPTRIEKLIADKQFYAAVQLHVQSTLMLEREGLQTVGALQDVRSELTKLRGVLFYKVLEDLHAHLYNKGEYSSAASSVHERDDEMPTTTAVAFSVNNSQPSSRRTRLLKVDSQIGVHVDGSYRPSSVDGGSSFDGYDEDGALELHDDAASEGHKASIRVNGGDGNLKDAKIVPRQMPIWLSNSTPDEFLEAMKKSDAPLHVKYLQTMVECLCMLGKVAAAGAIICQRLRPAIHEIITSKIKAHAELVNSSRSGIGQGDRTATVGLHFMKGQLESFQLPKQKRQNGISLTGTLLAVSPVSPVMSPTGKAQASAREVLDSILDTVVRIFENHVVVGEILESKSTYQTEVNTPRSISRDWNLDSEASQVTGGYSIGFSLTVLQSECQQLICEILRATPEAASADAAVQTARLASKAPSKEKRDQSEDGLTFAFRFTDATISIPNQGVDLIRQGWSRRGPNASQEGYGSATVLPEQGIYLAASVYRPVLQFTDKVASMLPKKYAQLGNDGLLAFVENFVKDHFLPTMFVDYRKSVQQAISSPAAFRPRAHTAASYTPLVEKGRPVLQGLLAIDFLAKEVLGWAQAMPKFAGDLVKYVQTFLERTYERCRTSYMEAWVLEKQTYMLIGRHDIEKLMRLDPASSCLPNPLGQSNMDNNVSDAESIEVELELSNLLLALRPIKQENLIRDDNKIILLASLSDSLEYVADSIERLGQTNSRSSNQVEENPKHRHTRTSSAPIRDLASFADEYRKLAIDCLKVLRVEMQLETIFHMQEMTNRQYLEDQDAEEPDDFIISLTAQITRRDEAMAPFVASSKRNYIFGGICSIAATASIKALADMKSINLFGVQQICRNSIALEQALAAIPSIKSEAVQQRLDHVRTYYELLNMPFEALLAFIMEHEQLFTAAEYANLLKVQVPGREISDDAEERVSEILSSH</sequence>
<proteinExistence type="inferred from homology"/>
<keyword evidence="3" id="KW-0408">Iron</keyword>
<feature type="region of interest" description="Disordered" evidence="5">
    <location>
        <begin position="1225"/>
        <end position="1249"/>
    </location>
</feature>
<keyword evidence="3" id="KW-0479">Metal-binding</keyword>
<keyword evidence="3" id="KW-0349">Heme</keyword>
<evidence type="ECO:0000256" key="3">
    <source>
        <dbReference type="PIRSR" id="PIRSR602401-1"/>
    </source>
</evidence>
<dbReference type="EMBL" id="CM017321">
    <property type="protein sequence ID" value="KAE7997018.1"/>
    <property type="molecule type" value="Genomic_DNA"/>
</dbReference>
<comment type="similarity">
    <text evidence="4">Belongs to the SEC8 family.</text>
</comment>
<keyword evidence="2 4" id="KW-0268">Exocytosis</keyword>
<gene>
    <name evidence="7" type="ORF">FH972_001691</name>
</gene>
<dbReference type="GO" id="GO:0020037">
    <property type="term" value="F:heme binding"/>
    <property type="evidence" value="ECO:0007669"/>
    <property type="project" value="InterPro"/>
</dbReference>
<comment type="function">
    <text evidence="4">Component of the exocyst complex involved in the docking of exocytic vesicles with fusion sites on the plasma membrane.</text>
</comment>
<dbReference type="Proteomes" id="UP000327013">
    <property type="component" value="Chromosome 1"/>
</dbReference>
<reference evidence="7 8" key="1">
    <citation type="submission" date="2019-06" db="EMBL/GenBank/DDBJ databases">
        <title>A chromosomal-level reference genome of Carpinus fangiana (Coryloideae, Betulaceae).</title>
        <authorList>
            <person name="Yang X."/>
            <person name="Wang Z."/>
            <person name="Zhang L."/>
            <person name="Hao G."/>
            <person name="Liu J."/>
            <person name="Yang Y."/>
        </authorList>
    </citation>
    <scope>NUCLEOTIDE SEQUENCE [LARGE SCALE GENOMIC DNA]</scope>
    <source>
        <strain evidence="7">Cfa_2016G</strain>
        <tissue evidence="7">Leaf</tissue>
    </source>
</reference>
<dbReference type="Gene3D" id="1.10.630.10">
    <property type="entry name" value="Cytochrome P450"/>
    <property type="match status" value="1"/>
</dbReference>
<dbReference type="GO" id="GO:0016705">
    <property type="term" value="F:oxidoreductase activity, acting on paired donors, with incorporation or reduction of molecular oxygen"/>
    <property type="evidence" value="ECO:0007669"/>
    <property type="project" value="InterPro"/>
</dbReference>
<dbReference type="InterPro" id="IPR001128">
    <property type="entry name" value="Cyt_P450"/>
</dbReference>
<name>A0A5N6QCJ9_9ROSI</name>
<feature type="compositionally biased region" description="Polar residues" evidence="5">
    <location>
        <begin position="1225"/>
        <end position="1236"/>
    </location>
</feature>
<dbReference type="SUPFAM" id="SSF48264">
    <property type="entry name" value="Cytochrome P450"/>
    <property type="match status" value="1"/>
</dbReference>
<evidence type="ECO:0000256" key="2">
    <source>
        <dbReference type="ARBA" id="ARBA00022483"/>
    </source>
</evidence>
<dbReference type="PANTHER" id="PTHR14146:SF0">
    <property type="entry name" value="EXOCYST COMPLEX COMPONENT 4"/>
    <property type="match status" value="1"/>
</dbReference>
<dbReference type="GO" id="GO:0000145">
    <property type="term" value="C:exocyst"/>
    <property type="evidence" value="ECO:0007669"/>
    <property type="project" value="UniProtKB-UniRule"/>
</dbReference>
<keyword evidence="1 4" id="KW-0813">Transport</keyword>
<dbReference type="InterPro" id="IPR039682">
    <property type="entry name" value="Sec8/EXOC4"/>
</dbReference>
<keyword evidence="8" id="KW-1185">Reference proteome</keyword>
<dbReference type="GO" id="GO:0015031">
    <property type="term" value="P:protein transport"/>
    <property type="evidence" value="ECO:0007669"/>
    <property type="project" value="UniProtKB-KW"/>
</dbReference>
<dbReference type="PANTHER" id="PTHR14146">
    <property type="entry name" value="EXOCYST COMPLEX COMPONENT 4"/>
    <property type="match status" value="1"/>
</dbReference>
<evidence type="ECO:0000256" key="4">
    <source>
        <dbReference type="RuleBase" id="RU367079"/>
    </source>
</evidence>
<feature type="domain" description="Exocyst complex component Sec8 N-terminal" evidence="6">
    <location>
        <begin position="390"/>
        <end position="525"/>
    </location>
</feature>
<dbReference type="InterPro" id="IPR007191">
    <property type="entry name" value="Sec8_exocyst_N"/>
</dbReference>
<evidence type="ECO:0000313" key="7">
    <source>
        <dbReference type="EMBL" id="KAE7997018.1"/>
    </source>
</evidence>
<dbReference type="GO" id="GO:0006904">
    <property type="term" value="P:vesicle docking involved in exocytosis"/>
    <property type="evidence" value="ECO:0007669"/>
    <property type="project" value="InterPro"/>
</dbReference>